<dbReference type="SUPFAM" id="SSF56672">
    <property type="entry name" value="DNA/RNA polymerases"/>
    <property type="match status" value="1"/>
</dbReference>
<dbReference type="AlphaFoldDB" id="A0A6L2JRG4"/>
<dbReference type="CDD" id="cd01647">
    <property type="entry name" value="RT_LTR"/>
    <property type="match status" value="1"/>
</dbReference>
<dbReference type="InterPro" id="IPR000477">
    <property type="entry name" value="RT_dom"/>
</dbReference>
<dbReference type="InterPro" id="IPR021109">
    <property type="entry name" value="Peptidase_aspartic_dom_sf"/>
</dbReference>
<dbReference type="Pfam" id="PF00078">
    <property type="entry name" value="RVT_1"/>
    <property type="match status" value="1"/>
</dbReference>
<protein>
    <submittedName>
        <fullName evidence="2">Putative reverse transcriptase domain-containing protein</fullName>
    </submittedName>
</protein>
<dbReference type="InterPro" id="IPR043128">
    <property type="entry name" value="Rev_trsase/Diguanyl_cyclase"/>
</dbReference>
<dbReference type="EMBL" id="BKCJ010001149">
    <property type="protein sequence ID" value="GEU39252.1"/>
    <property type="molecule type" value="Genomic_DNA"/>
</dbReference>
<sequence length="608" mass="69822">MPPKRTSTSEAPAMTLAAIRQLVADSVIVTLEAQATNMENADNTNRNPEPREAHVARKCSYKKFMSCQPFNFKGSEGAVRLICWFERTESVFSHSNYTKDCKVKFATGTLTEEALSWWNSFAQPIGIEEAYKITWVEFKKELATLCPTMVSNSEKMMEAFIRGLPRSIKGNVTVSKPQTLEGAINIAQRLMDRVTKHTPVQVPSDHKRKFDDRITFNNNNYRNTNTNNRYNNYQPQHNEGPYTAKCNTCNKCRKTTKTNAQGRTYMLRDRNVHQNPNVVTDTFYNIELADGSLVSINTVIQGVTLTLLNQPFKTDLMPIKLGSFDVVIGMDWLSKYHAKIICDEKVIHIPINGETLIIQGDRTQVMEKKSDEKRMENIPIVREFPDIFSEDLPGLPPVRLVEFQIDLIPGKAPVAHRGFIRPSTSPWGAPVLFIKKKDGSFRMCIAYRELTVKNRYPLPRIDDLIDQLQGLSVYSKIDLRSDYHQLRVRDEDIPKTAFGTRYEHYEFQVMPFGLTNTHVVFIDLINRVYKPYLDKFVIVFIDDILICSHNKEEHANHLRILLELLREEKLYAKFSKCDIWISIVQFLGHLINSQGLHVDPAKIKAVKN</sequence>
<keyword evidence="2" id="KW-0808">Transferase</keyword>
<feature type="domain" description="Reverse transcriptase" evidence="1">
    <location>
        <begin position="415"/>
        <end position="591"/>
    </location>
</feature>
<dbReference type="Pfam" id="PF08284">
    <property type="entry name" value="RVP_2"/>
    <property type="match status" value="1"/>
</dbReference>
<dbReference type="Gene3D" id="3.10.10.10">
    <property type="entry name" value="HIV Type 1 Reverse Transcriptase, subunit A, domain 1"/>
    <property type="match status" value="1"/>
</dbReference>
<dbReference type="InterPro" id="IPR053134">
    <property type="entry name" value="RNA-dir_DNA_polymerase"/>
</dbReference>
<organism evidence="2">
    <name type="scientific">Tanacetum cinerariifolium</name>
    <name type="common">Dalmatian daisy</name>
    <name type="synonym">Chrysanthemum cinerariifolium</name>
    <dbReference type="NCBI Taxonomy" id="118510"/>
    <lineage>
        <taxon>Eukaryota</taxon>
        <taxon>Viridiplantae</taxon>
        <taxon>Streptophyta</taxon>
        <taxon>Embryophyta</taxon>
        <taxon>Tracheophyta</taxon>
        <taxon>Spermatophyta</taxon>
        <taxon>Magnoliopsida</taxon>
        <taxon>eudicotyledons</taxon>
        <taxon>Gunneridae</taxon>
        <taxon>Pentapetalae</taxon>
        <taxon>asterids</taxon>
        <taxon>campanulids</taxon>
        <taxon>Asterales</taxon>
        <taxon>Asteraceae</taxon>
        <taxon>Asteroideae</taxon>
        <taxon>Anthemideae</taxon>
        <taxon>Anthemidinae</taxon>
        <taxon>Tanacetum</taxon>
    </lineage>
</organism>
<dbReference type="InterPro" id="IPR043502">
    <property type="entry name" value="DNA/RNA_pol_sf"/>
</dbReference>
<evidence type="ECO:0000313" key="2">
    <source>
        <dbReference type="EMBL" id="GEU39252.1"/>
    </source>
</evidence>
<gene>
    <name evidence="2" type="ORF">Tci_011230</name>
</gene>
<accession>A0A6L2JRG4</accession>
<dbReference type="CDD" id="cd00303">
    <property type="entry name" value="retropepsin_like"/>
    <property type="match status" value="1"/>
</dbReference>
<dbReference type="PANTHER" id="PTHR24559">
    <property type="entry name" value="TRANSPOSON TY3-I GAG-POL POLYPROTEIN"/>
    <property type="match status" value="1"/>
</dbReference>
<dbReference type="GO" id="GO:0003964">
    <property type="term" value="F:RNA-directed DNA polymerase activity"/>
    <property type="evidence" value="ECO:0007669"/>
    <property type="project" value="UniProtKB-KW"/>
</dbReference>
<dbReference type="PANTHER" id="PTHR24559:SF427">
    <property type="entry name" value="RNA-DIRECTED DNA POLYMERASE"/>
    <property type="match status" value="1"/>
</dbReference>
<keyword evidence="2" id="KW-0695">RNA-directed DNA polymerase</keyword>
<evidence type="ECO:0000259" key="1">
    <source>
        <dbReference type="PROSITE" id="PS50878"/>
    </source>
</evidence>
<comment type="caution">
    <text evidence="2">The sequence shown here is derived from an EMBL/GenBank/DDBJ whole genome shotgun (WGS) entry which is preliminary data.</text>
</comment>
<dbReference type="PROSITE" id="PS50878">
    <property type="entry name" value="RT_POL"/>
    <property type="match status" value="1"/>
</dbReference>
<keyword evidence="2" id="KW-0548">Nucleotidyltransferase</keyword>
<name>A0A6L2JRG4_TANCI</name>
<proteinExistence type="predicted"/>
<dbReference type="Gene3D" id="3.30.70.270">
    <property type="match status" value="1"/>
</dbReference>
<reference evidence="2" key="1">
    <citation type="journal article" date="2019" name="Sci. Rep.">
        <title>Draft genome of Tanacetum cinerariifolium, the natural source of mosquito coil.</title>
        <authorList>
            <person name="Yamashiro T."/>
            <person name="Shiraishi A."/>
            <person name="Satake H."/>
            <person name="Nakayama K."/>
        </authorList>
    </citation>
    <scope>NUCLEOTIDE SEQUENCE</scope>
</reference>
<dbReference type="Gene3D" id="2.40.70.10">
    <property type="entry name" value="Acid Proteases"/>
    <property type="match status" value="1"/>
</dbReference>